<reference evidence="10 11" key="1">
    <citation type="journal article" date="2015" name="Proc. Natl. Acad. Sci. U.S.A.">
        <title>The resurrection genome of Boea hygrometrica: A blueprint for survival of dehydration.</title>
        <authorList>
            <person name="Xiao L."/>
            <person name="Yang G."/>
            <person name="Zhang L."/>
            <person name="Yang X."/>
            <person name="Zhao S."/>
            <person name="Ji Z."/>
            <person name="Zhou Q."/>
            <person name="Hu M."/>
            <person name="Wang Y."/>
            <person name="Chen M."/>
            <person name="Xu Y."/>
            <person name="Jin H."/>
            <person name="Xiao X."/>
            <person name="Hu G."/>
            <person name="Bao F."/>
            <person name="Hu Y."/>
            <person name="Wan P."/>
            <person name="Li L."/>
            <person name="Deng X."/>
            <person name="Kuang T."/>
            <person name="Xiang C."/>
            <person name="Zhu J.K."/>
            <person name="Oliver M.J."/>
            <person name="He Y."/>
        </authorList>
    </citation>
    <scope>NUCLEOTIDE SEQUENCE [LARGE SCALE GENOMIC DNA]</scope>
    <source>
        <strain evidence="11">cv. XS01</strain>
    </source>
</reference>
<keyword evidence="6" id="KW-0539">Nucleus</keyword>
<feature type="domain" description="HTH myb-type" evidence="9">
    <location>
        <begin position="396"/>
        <end position="452"/>
    </location>
</feature>
<organism evidence="10 11">
    <name type="scientific">Dorcoceras hygrometricum</name>
    <dbReference type="NCBI Taxonomy" id="472368"/>
    <lineage>
        <taxon>Eukaryota</taxon>
        <taxon>Viridiplantae</taxon>
        <taxon>Streptophyta</taxon>
        <taxon>Embryophyta</taxon>
        <taxon>Tracheophyta</taxon>
        <taxon>Spermatophyta</taxon>
        <taxon>Magnoliopsida</taxon>
        <taxon>eudicotyledons</taxon>
        <taxon>Gunneridae</taxon>
        <taxon>Pentapetalae</taxon>
        <taxon>asterids</taxon>
        <taxon>lamiids</taxon>
        <taxon>Lamiales</taxon>
        <taxon>Gesneriaceae</taxon>
        <taxon>Didymocarpoideae</taxon>
        <taxon>Trichosporeae</taxon>
        <taxon>Loxocarpinae</taxon>
        <taxon>Dorcoceras</taxon>
    </lineage>
</organism>
<keyword evidence="4" id="KW-0238">DNA-binding</keyword>
<dbReference type="SMART" id="SM00717">
    <property type="entry name" value="SANT"/>
    <property type="match status" value="2"/>
</dbReference>
<dbReference type="InterPro" id="IPR051953">
    <property type="entry name" value="Plant_SW-associated_TFs"/>
</dbReference>
<dbReference type="EMBL" id="KQ994478">
    <property type="protein sequence ID" value="KZV48161.1"/>
    <property type="molecule type" value="Genomic_DNA"/>
</dbReference>
<feature type="compositionally biased region" description="Basic and acidic residues" evidence="7">
    <location>
        <begin position="511"/>
        <end position="525"/>
    </location>
</feature>
<dbReference type="FunFam" id="1.10.10.60:FF:000047">
    <property type="entry name" value="Myb transcription factor"/>
    <property type="match status" value="1"/>
</dbReference>
<dbReference type="Gene3D" id="1.10.10.60">
    <property type="entry name" value="Homeodomain-like"/>
    <property type="match status" value="2"/>
</dbReference>
<evidence type="ECO:0000256" key="6">
    <source>
        <dbReference type="ARBA" id="ARBA00023242"/>
    </source>
</evidence>
<dbReference type="GO" id="GO:0005634">
    <property type="term" value="C:nucleus"/>
    <property type="evidence" value="ECO:0007669"/>
    <property type="project" value="UniProtKB-SubCell"/>
</dbReference>
<dbReference type="InterPro" id="IPR009057">
    <property type="entry name" value="Homeodomain-like_sf"/>
</dbReference>
<evidence type="ECO:0000256" key="7">
    <source>
        <dbReference type="SAM" id="MobiDB-lite"/>
    </source>
</evidence>
<dbReference type="CDD" id="cd00167">
    <property type="entry name" value="SANT"/>
    <property type="match status" value="2"/>
</dbReference>
<feature type="domain" description="HTH myb-type" evidence="9">
    <location>
        <begin position="453"/>
        <end position="503"/>
    </location>
</feature>
<dbReference type="PROSITE" id="PS50090">
    <property type="entry name" value="MYB_LIKE"/>
    <property type="match status" value="2"/>
</dbReference>
<evidence type="ECO:0000259" key="8">
    <source>
        <dbReference type="PROSITE" id="PS50090"/>
    </source>
</evidence>
<evidence type="ECO:0000256" key="4">
    <source>
        <dbReference type="ARBA" id="ARBA00023125"/>
    </source>
</evidence>
<feature type="domain" description="Myb-like" evidence="8">
    <location>
        <begin position="449"/>
        <end position="499"/>
    </location>
</feature>
<proteinExistence type="predicted"/>
<dbReference type="PANTHER" id="PTHR47997:SF75">
    <property type="entry name" value="MYB DOMAIN PROTEIN 55"/>
    <property type="match status" value="1"/>
</dbReference>
<sequence>MVTRWRFEGSARIFEGMREHSNVLDSVSLYQMEVLLLWNVSLVSYRLVDRRNRLNWRLLDALAGHTIKGQEADEESNEIQNTIHPILNQEISQKNNRSLQNSREFLMNVAYSIGTRVNESADNNKRVSIPRTANQSGKSSVRDIQVWPLKLTITARWYSDTTNQSVTTPMIALCLSGATPLSAGHNCGSQSNSASTLTRSHQGTATSACSNLLSRWSRQHSKSCLGAQIQKLKRTEELSSQLRENLRTTQLLRAPPKHRSTTSDWYQSKSIGKTNPAPPVLLQTTAEIDDNLMERGSVNNNHRGESQVNHRHTQIPAYSKAKVLESESSANSNLVSALTLNASVTNQNNDVPRFPLTQAKRRHTASHLKQIPALPSAHVHSGLSNTEPHRHSCCYKQKLRKGLWSPEEDEKLVKHITKYGHGCWSSVPKLAGLQRCGKSCRLRWINYLRPDLKRGTFSQEEEGLIIELHAVLGNRWSQIAAQLPGRTDNEIKNLWNSSIKKKLRQKGIDPNTHRPLSEVAAEDKASTSSKNNEKTSQGSSEASLFELEYSTNDQALVAEGPKPSGSVISGTYPRLDNSCNNMVSHHNSTHEFFLNRFLPSHEISSSTCNKPSDMSGFLSFHHRIHYSPSPNTNLFFDSNPRSSDFSNSNLLSMNLITSENSINHFDPNWSQPCTFSSNGSSSTANCGFFEDNSHNTFSWEAAEMKPAKEIEIPEDNKWAEYLQPPFLNSIHHQTAQDLYAESKSQVIFQPEASLINGNWHSNQQQQQSSLQATELYSSSKQFQFS</sequence>
<dbReference type="PROSITE" id="PS51294">
    <property type="entry name" value="HTH_MYB"/>
    <property type="match status" value="2"/>
</dbReference>
<keyword evidence="11" id="KW-1185">Reference proteome</keyword>
<evidence type="ECO:0000256" key="2">
    <source>
        <dbReference type="ARBA" id="ARBA00022737"/>
    </source>
</evidence>
<dbReference type="AlphaFoldDB" id="A0A2Z7CM28"/>
<dbReference type="InterPro" id="IPR017930">
    <property type="entry name" value="Myb_dom"/>
</dbReference>
<comment type="subcellular location">
    <subcellularLocation>
        <location evidence="1">Nucleus</location>
    </subcellularLocation>
</comment>
<dbReference type="Pfam" id="PF00249">
    <property type="entry name" value="Myb_DNA-binding"/>
    <property type="match status" value="2"/>
</dbReference>
<evidence type="ECO:0000259" key="9">
    <source>
        <dbReference type="PROSITE" id="PS51294"/>
    </source>
</evidence>
<evidence type="ECO:0000256" key="3">
    <source>
        <dbReference type="ARBA" id="ARBA00023015"/>
    </source>
</evidence>
<evidence type="ECO:0000313" key="11">
    <source>
        <dbReference type="Proteomes" id="UP000250235"/>
    </source>
</evidence>
<feature type="region of interest" description="Disordered" evidence="7">
    <location>
        <begin position="503"/>
        <end position="541"/>
    </location>
</feature>
<dbReference type="Proteomes" id="UP000250235">
    <property type="component" value="Unassembled WGS sequence"/>
</dbReference>
<keyword evidence="2" id="KW-0677">Repeat</keyword>
<evidence type="ECO:0000313" key="10">
    <source>
        <dbReference type="EMBL" id="KZV48161.1"/>
    </source>
</evidence>
<dbReference type="FunFam" id="1.10.10.60:FF:000221">
    <property type="entry name" value="MYB transcription factor"/>
    <property type="match status" value="1"/>
</dbReference>
<protein>
    <submittedName>
        <fullName evidence="10">Uncharacterized protein</fullName>
    </submittedName>
</protein>
<gene>
    <name evidence="10" type="ORF">F511_27724</name>
</gene>
<evidence type="ECO:0000256" key="1">
    <source>
        <dbReference type="ARBA" id="ARBA00004123"/>
    </source>
</evidence>
<dbReference type="InterPro" id="IPR001005">
    <property type="entry name" value="SANT/Myb"/>
</dbReference>
<name>A0A2Z7CM28_9LAMI</name>
<keyword evidence="3" id="KW-0805">Transcription regulation</keyword>
<dbReference type="GO" id="GO:0003677">
    <property type="term" value="F:DNA binding"/>
    <property type="evidence" value="ECO:0007669"/>
    <property type="project" value="UniProtKB-KW"/>
</dbReference>
<dbReference type="OrthoDB" id="2143914at2759"/>
<feature type="compositionally biased region" description="Polar residues" evidence="7">
    <location>
        <begin position="262"/>
        <end position="273"/>
    </location>
</feature>
<dbReference type="SUPFAM" id="SSF46689">
    <property type="entry name" value="Homeodomain-like"/>
    <property type="match status" value="1"/>
</dbReference>
<feature type="compositionally biased region" description="Polar residues" evidence="7">
    <location>
        <begin position="526"/>
        <end position="541"/>
    </location>
</feature>
<evidence type="ECO:0000256" key="5">
    <source>
        <dbReference type="ARBA" id="ARBA00023163"/>
    </source>
</evidence>
<feature type="region of interest" description="Disordered" evidence="7">
    <location>
        <begin position="255"/>
        <end position="279"/>
    </location>
</feature>
<keyword evidence="5" id="KW-0804">Transcription</keyword>
<accession>A0A2Z7CM28</accession>
<dbReference type="PANTHER" id="PTHR47997">
    <property type="entry name" value="MYB DOMAIN PROTEIN 55"/>
    <property type="match status" value="1"/>
</dbReference>
<feature type="domain" description="Myb-like" evidence="8">
    <location>
        <begin position="396"/>
        <end position="448"/>
    </location>
</feature>